<keyword evidence="2" id="KW-0863">Zinc-finger</keyword>
<evidence type="ECO:0000256" key="2">
    <source>
        <dbReference type="PROSITE-ProRule" id="PRU00325"/>
    </source>
</evidence>
<dbReference type="GO" id="GO:0008270">
    <property type="term" value="F:zinc ion binding"/>
    <property type="evidence" value="ECO:0007669"/>
    <property type="project" value="UniProtKB-KW"/>
</dbReference>
<dbReference type="InterPro" id="IPR000330">
    <property type="entry name" value="SNF2_N"/>
</dbReference>
<feature type="domain" description="SWIM-type" evidence="3">
    <location>
        <begin position="58"/>
        <end position="92"/>
    </location>
</feature>
<dbReference type="Gene3D" id="3.40.50.10810">
    <property type="entry name" value="Tandem AAA-ATPase domain"/>
    <property type="match status" value="1"/>
</dbReference>
<keyword evidence="2" id="KW-0479">Metal-binding</keyword>
<feature type="domain" description="Helicase C-terminal" evidence="5">
    <location>
        <begin position="908"/>
        <end position="1059"/>
    </location>
</feature>
<organism evidence="6 7">
    <name type="scientific">Serinibacter salmoneus</name>
    <dbReference type="NCBI Taxonomy" id="556530"/>
    <lineage>
        <taxon>Bacteria</taxon>
        <taxon>Bacillati</taxon>
        <taxon>Actinomycetota</taxon>
        <taxon>Actinomycetes</taxon>
        <taxon>Micrococcales</taxon>
        <taxon>Beutenbergiaceae</taxon>
        <taxon>Serinibacter</taxon>
    </lineage>
</organism>
<dbReference type="Pfam" id="PF00271">
    <property type="entry name" value="Helicase_C"/>
    <property type="match status" value="1"/>
</dbReference>
<dbReference type="GO" id="GO:0005524">
    <property type="term" value="F:ATP binding"/>
    <property type="evidence" value="ECO:0007669"/>
    <property type="project" value="InterPro"/>
</dbReference>
<keyword evidence="1" id="KW-0378">Hydrolase</keyword>
<keyword evidence="2" id="KW-0862">Zinc</keyword>
<dbReference type="InterPro" id="IPR049730">
    <property type="entry name" value="SNF2/RAD54-like_C"/>
</dbReference>
<evidence type="ECO:0000256" key="1">
    <source>
        <dbReference type="ARBA" id="ARBA00022801"/>
    </source>
</evidence>
<keyword evidence="7" id="KW-1185">Reference proteome</keyword>
<evidence type="ECO:0000259" key="3">
    <source>
        <dbReference type="PROSITE" id="PS50966"/>
    </source>
</evidence>
<dbReference type="RefSeq" id="WP_098470109.1">
    <property type="nucleotide sequence ID" value="NZ_PDJD01000001.1"/>
</dbReference>
<keyword evidence="6" id="KW-0067">ATP-binding</keyword>
<evidence type="ECO:0000259" key="4">
    <source>
        <dbReference type="PROSITE" id="PS51192"/>
    </source>
</evidence>
<dbReference type="InterPro" id="IPR027417">
    <property type="entry name" value="P-loop_NTPase"/>
</dbReference>
<dbReference type="InterPro" id="IPR001650">
    <property type="entry name" value="Helicase_C-like"/>
</dbReference>
<dbReference type="GO" id="GO:0004386">
    <property type="term" value="F:helicase activity"/>
    <property type="evidence" value="ECO:0007669"/>
    <property type="project" value="UniProtKB-KW"/>
</dbReference>
<dbReference type="CDD" id="cd18793">
    <property type="entry name" value="SF2_C_SNF"/>
    <property type="match status" value="1"/>
</dbReference>
<dbReference type="InterPro" id="IPR007527">
    <property type="entry name" value="Znf_SWIM"/>
</dbReference>
<dbReference type="EMBL" id="PDJD01000001">
    <property type="protein sequence ID" value="PFG21249.1"/>
    <property type="molecule type" value="Genomic_DNA"/>
</dbReference>
<dbReference type="PROSITE" id="PS50966">
    <property type="entry name" value="ZF_SWIM"/>
    <property type="match status" value="1"/>
</dbReference>
<accession>A0A2A9D5X7</accession>
<reference evidence="6 7" key="1">
    <citation type="submission" date="2017-10" db="EMBL/GenBank/DDBJ databases">
        <title>Sequencing the genomes of 1000 actinobacteria strains.</title>
        <authorList>
            <person name="Klenk H.-P."/>
        </authorList>
    </citation>
    <scope>NUCLEOTIDE SEQUENCE [LARGE SCALE GENOMIC DNA]</scope>
    <source>
        <strain evidence="6 7">DSM 21801</strain>
    </source>
</reference>
<gene>
    <name evidence="6" type="ORF">ATL40_2872</name>
</gene>
<dbReference type="Proteomes" id="UP000224915">
    <property type="component" value="Unassembled WGS sequence"/>
</dbReference>
<dbReference type="Gene3D" id="3.40.50.300">
    <property type="entry name" value="P-loop containing nucleotide triphosphate hydrolases"/>
    <property type="match status" value="1"/>
</dbReference>
<dbReference type="GO" id="GO:0016787">
    <property type="term" value="F:hydrolase activity"/>
    <property type="evidence" value="ECO:0007669"/>
    <property type="project" value="UniProtKB-KW"/>
</dbReference>
<comment type="caution">
    <text evidence="6">The sequence shown here is derived from an EMBL/GenBank/DDBJ whole genome shotgun (WGS) entry which is preliminary data.</text>
</comment>
<name>A0A2A9D5X7_9MICO</name>
<dbReference type="SMART" id="SM00487">
    <property type="entry name" value="DEXDc"/>
    <property type="match status" value="1"/>
</dbReference>
<dbReference type="AlphaFoldDB" id="A0A2A9D5X7"/>
<evidence type="ECO:0000313" key="6">
    <source>
        <dbReference type="EMBL" id="PFG21249.1"/>
    </source>
</evidence>
<dbReference type="PROSITE" id="PS51192">
    <property type="entry name" value="HELICASE_ATP_BIND_1"/>
    <property type="match status" value="1"/>
</dbReference>
<protein>
    <submittedName>
        <fullName evidence="6">SNF2 family DNA or RNA helicase</fullName>
    </submittedName>
</protein>
<proteinExistence type="predicted"/>
<dbReference type="OrthoDB" id="9760715at2"/>
<evidence type="ECO:0000313" key="7">
    <source>
        <dbReference type="Proteomes" id="UP000224915"/>
    </source>
</evidence>
<dbReference type="Pfam" id="PF00176">
    <property type="entry name" value="SNF2-rel_dom"/>
    <property type="match status" value="1"/>
</dbReference>
<evidence type="ECO:0000259" key="5">
    <source>
        <dbReference type="PROSITE" id="PS51194"/>
    </source>
</evidence>
<dbReference type="PANTHER" id="PTHR10799">
    <property type="entry name" value="SNF2/RAD54 HELICASE FAMILY"/>
    <property type="match status" value="1"/>
</dbReference>
<dbReference type="SMART" id="SM00490">
    <property type="entry name" value="HELICc"/>
    <property type="match status" value="1"/>
</dbReference>
<keyword evidence="6" id="KW-0547">Nucleotide-binding</keyword>
<keyword evidence="6" id="KW-0347">Helicase</keyword>
<dbReference type="InterPro" id="IPR038718">
    <property type="entry name" value="SNF2-like_sf"/>
</dbReference>
<dbReference type="PROSITE" id="PS51194">
    <property type="entry name" value="HELICASE_CTER"/>
    <property type="match status" value="1"/>
</dbReference>
<sequence length="1095" mass="118525">MHAPIELVGLVGRHAFDAGTAYARQHRAVVRRHDEAAHVVVGTIEGSGRNVYTATTYYDLTRNGVIDEFDGRCSCPVQVDCKHTVALLVTALTQKQNGKTTPSLGRWRSQLEGIFPDPAATPYSPLALTLQFAAPAELPGAAGWRAAAGGLEARAMRRGKKGKWIATGASWSEIQRNAIADADPAQLDALAALVRLHQVADPYSYGIPAWLSLAGVNSRELWSALADVVASGVNLMEQDGGEVALATEPARATVAVGAPEAAGHPDLTVTAALEHPTAIAEPLLIGRPAHGYAGRDEAGTLTLVPLATPATRAWMDLRRAGTVVVPGGEREVFERTILPRIASQSWRPEGSYEPAPPPTPTFVMTVRLLYTEIGATPRASVECRWSYGEGPHAVVHTLPPDPRGMGRDAAAERAILARVSEAMAPLPTILNSAGGPLEEAVVAGHAFIALMEEVVPRLEVLEHVRLDLPQDVPTFRDLGEAEIAVDVVETTRDWFDLEVRLKLADRDVPIGQVITALARNERTLFMEDGGYVKLDRPELDHLRQLLEEGRALQDQRRAGLRVSRLNLSWWEELQALGVIDHQAQEWLARVKAATTDGDPPPLPTGLQATMRPYQREGYEWLTRLRHAGLGGVLADDMGLGKTLQTLAMILEHKTSEPDGAPYLVVAPTSVVSNWAAEAARFTPDLTVAVISATAKKRNRPIAELAAGADIVVTSYTLFRLEHEEYAALEPAGLILDEAQNVKNRTSRAFALAKTIDAGVKFAITGTPIENNLTELWAMFAIAAPGLLGTPQQFHELYAAPIERGHGEELELLPRLRRRIAPFLLRRTKEQVTPDLPPKQEQVLSVELEPAHRRVYQRHLGRERQRVLGLVKDMERNRVEVLSALTRLRQLAIDASLVDEEYADIPSSKLEALLEILTEAAEEGHRVLVFSQFTRYLAMIAARLDAAGMDYAYLDGSTTRRARVIEGFAQGTQPAFLISLKAGGVGLNLAMADYCILADPWWNPAAEAQAVDRAHRIGQTRPVMVYRMVAKDTIEEKVMALQESKRALVAGVLGAGGESGSAGANGGGDVSGTGAVSGKGAAPGRLTAEDIRDLLA</sequence>
<dbReference type="SUPFAM" id="SSF52540">
    <property type="entry name" value="P-loop containing nucleoside triphosphate hydrolases"/>
    <property type="match status" value="2"/>
</dbReference>
<dbReference type="InterPro" id="IPR014001">
    <property type="entry name" value="Helicase_ATP-bd"/>
</dbReference>
<feature type="domain" description="Helicase ATP-binding" evidence="4">
    <location>
        <begin position="622"/>
        <end position="785"/>
    </location>
</feature>